<dbReference type="InParanoid" id="G8Y3L6"/>
<accession>G8Y3L6</accession>
<evidence type="ECO:0000256" key="1">
    <source>
        <dbReference type="SAM" id="Phobius"/>
    </source>
</evidence>
<evidence type="ECO:0000313" key="3">
    <source>
        <dbReference type="Proteomes" id="UP000005222"/>
    </source>
</evidence>
<reference evidence="2 3" key="1">
    <citation type="journal article" date="2012" name="G3 (Bethesda)">
        <title>Pichia sorbitophila, an interspecies yeast hybrid reveals early steps of genome resolution following polyploidization.</title>
        <authorList>
            <person name="Leh Louis V."/>
            <person name="Despons L."/>
            <person name="Friedrich A."/>
            <person name="Martin T."/>
            <person name="Durrens P."/>
            <person name="Casaregola S."/>
            <person name="Neuveglise C."/>
            <person name="Fairhead C."/>
            <person name="Marck C."/>
            <person name="Cruz J.A."/>
            <person name="Straub M.L."/>
            <person name="Kugler V."/>
            <person name="Sacerdot C."/>
            <person name="Uzunov Z."/>
            <person name="Thierry A."/>
            <person name="Weiss S."/>
            <person name="Bleykasten C."/>
            <person name="De Montigny J."/>
            <person name="Jacques N."/>
            <person name="Jung P."/>
            <person name="Lemaire M."/>
            <person name="Mallet S."/>
            <person name="Morel G."/>
            <person name="Richard G.F."/>
            <person name="Sarkar A."/>
            <person name="Savel G."/>
            <person name="Schacherer J."/>
            <person name="Seret M.L."/>
            <person name="Talla E."/>
            <person name="Samson G."/>
            <person name="Jubin C."/>
            <person name="Poulain J."/>
            <person name="Vacherie B."/>
            <person name="Barbe V."/>
            <person name="Pelletier E."/>
            <person name="Sherman D.J."/>
            <person name="Westhof E."/>
            <person name="Weissenbach J."/>
            <person name="Baret P.V."/>
            <person name="Wincker P."/>
            <person name="Gaillardin C."/>
            <person name="Dujon B."/>
            <person name="Souciet J.L."/>
        </authorList>
    </citation>
    <scope>NUCLEOTIDE SEQUENCE [LARGE SCALE GENOMIC DNA]</scope>
    <source>
        <strain evidence="3">ATCC MYA-4447 / BCRC 22081 / CBS 7064 / NBRC 10061 / NRRL Y-12695</strain>
    </source>
</reference>
<name>G8Y3L6_PICSO</name>
<keyword evidence="3" id="KW-1185">Reference proteome</keyword>
<dbReference type="EMBL" id="FO082047">
    <property type="protein sequence ID" value="CCE85284.1"/>
    <property type="molecule type" value="Genomic_DNA"/>
</dbReference>
<gene>
    <name evidence="2" type="primary">Piso0_004868</name>
    <name evidence="2" type="ORF">GNLVRS01_PISO0M02762g</name>
</gene>
<dbReference type="AlphaFoldDB" id="G8Y3L6"/>
<keyword evidence="1" id="KW-0472">Membrane</keyword>
<evidence type="ECO:0000313" key="2">
    <source>
        <dbReference type="EMBL" id="CCE85284.1"/>
    </source>
</evidence>
<dbReference type="Proteomes" id="UP000005222">
    <property type="component" value="Chromosome M"/>
</dbReference>
<keyword evidence="1" id="KW-0812">Transmembrane</keyword>
<protein>
    <submittedName>
        <fullName evidence="2">Piso0_004868 protein</fullName>
    </submittedName>
</protein>
<feature type="transmembrane region" description="Helical" evidence="1">
    <location>
        <begin position="7"/>
        <end position="27"/>
    </location>
</feature>
<keyword evidence="1" id="KW-1133">Transmembrane helix</keyword>
<sequence length="97" mass="10673">MRQDPRFVIVVPCLCGFIWRFLLVLLMCSLCTLCGLSRTPCSRHSVSLQPPRTKAPDSAELFVPPSERLGVGITCCRYCRNPCTVSVTAMAIRPGGD</sequence>
<organism evidence="2 3">
    <name type="scientific">Pichia sorbitophila (strain ATCC MYA-4447 / BCRC 22081 / CBS 7064 / NBRC 10061 / NRRL Y-12695)</name>
    <name type="common">Hybrid yeast</name>
    <dbReference type="NCBI Taxonomy" id="559304"/>
    <lineage>
        <taxon>Eukaryota</taxon>
        <taxon>Fungi</taxon>
        <taxon>Dikarya</taxon>
        <taxon>Ascomycota</taxon>
        <taxon>Saccharomycotina</taxon>
        <taxon>Pichiomycetes</taxon>
        <taxon>Debaryomycetaceae</taxon>
        <taxon>Millerozyma</taxon>
    </lineage>
</organism>
<proteinExistence type="predicted"/>
<dbReference type="HOGENOM" id="CLU_2347449_0_0_1"/>